<dbReference type="AlphaFoldDB" id="A0A1H5HPT2"/>
<gene>
    <name evidence="4" type="ORF">SAMN04488554_2025</name>
</gene>
<dbReference type="SUPFAM" id="SSF51735">
    <property type="entry name" value="NAD(P)-binding Rossmann-fold domains"/>
    <property type="match status" value="1"/>
</dbReference>
<keyword evidence="1" id="KW-0560">Oxidoreductase</keyword>
<feature type="domain" description="D-isomer specific 2-hydroxyacid dehydrogenase NAD-binding" evidence="3">
    <location>
        <begin position="108"/>
        <end position="280"/>
    </location>
</feature>
<name>A0A1H5HPT2_9MICO</name>
<dbReference type="Proteomes" id="UP000199220">
    <property type="component" value="Unassembled WGS sequence"/>
</dbReference>
<evidence type="ECO:0000256" key="1">
    <source>
        <dbReference type="ARBA" id="ARBA00023002"/>
    </source>
</evidence>
<dbReference type="Gene3D" id="3.40.50.720">
    <property type="entry name" value="NAD(P)-binding Rossmann-like Domain"/>
    <property type="match status" value="2"/>
</dbReference>
<organism evidence="4 5">
    <name type="scientific">Ruania alba</name>
    <dbReference type="NCBI Taxonomy" id="648782"/>
    <lineage>
        <taxon>Bacteria</taxon>
        <taxon>Bacillati</taxon>
        <taxon>Actinomycetota</taxon>
        <taxon>Actinomycetes</taxon>
        <taxon>Micrococcales</taxon>
        <taxon>Ruaniaceae</taxon>
        <taxon>Ruania</taxon>
    </lineage>
</organism>
<sequence>MTFVLRTADPTNARSITARAQIFSDRFARDLPDVPCITAPDAVDPTQVRYLLTWDAPPDLDRYTGLEVLFSIGAGVDQLDLDAVPPHVAVVRMIEPGLVATMQEYATMAVLMLHRELPRYLEQQRAGQWNNHPVRPARGRRVGVLGLGMLGQAVLASLAPFGFELAGWSRSAKQVDGVRCLHGEAALPGFLAETDILICLLPLVESTAKILDADLFAALPRGAGLVHVGRGGHLDQAALLEALDSGHLAGAVLDVTDPEPLPADDPLWHHPRVVLTPHVAGATQAETAADAVIANIRRIQAGERPEGLVDRALGY</sequence>
<dbReference type="RefSeq" id="WP_089772789.1">
    <property type="nucleotide sequence ID" value="NZ_FNTX01000001.1"/>
</dbReference>
<keyword evidence="4" id="KW-0670">Pyruvate</keyword>
<reference evidence="5" key="1">
    <citation type="submission" date="2016-10" db="EMBL/GenBank/DDBJ databases">
        <authorList>
            <person name="Varghese N."/>
            <person name="Submissions S."/>
        </authorList>
    </citation>
    <scope>NUCLEOTIDE SEQUENCE [LARGE SCALE GENOMIC DNA]</scope>
    <source>
        <strain evidence="5">DSM 21368</strain>
    </source>
</reference>
<evidence type="ECO:0000313" key="5">
    <source>
        <dbReference type="Proteomes" id="UP000199220"/>
    </source>
</evidence>
<dbReference type="InterPro" id="IPR006140">
    <property type="entry name" value="D-isomer_DH_NAD-bd"/>
</dbReference>
<dbReference type="GO" id="GO:0051287">
    <property type="term" value="F:NAD binding"/>
    <property type="evidence" value="ECO:0007669"/>
    <property type="project" value="InterPro"/>
</dbReference>
<dbReference type="CDD" id="cd12164">
    <property type="entry name" value="GDH_like_2"/>
    <property type="match status" value="1"/>
</dbReference>
<keyword evidence="5" id="KW-1185">Reference proteome</keyword>
<dbReference type="PANTHER" id="PTHR43333">
    <property type="entry name" value="2-HACID_DH_C DOMAIN-CONTAINING PROTEIN"/>
    <property type="match status" value="1"/>
</dbReference>
<protein>
    <submittedName>
        <fullName evidence="4">Glyoxylate/hydroxypyruvate reductase A</fullName>
    </submittedName>
</protein>
<dbReference type="STRING" id="648782.SAMN04488554_2025"/>
<evidence type="ECO:0000313" key="4">
    <source>
        <dbReference type="EMBL" id="SEE29840.1"/>
    </source>
</evidence>
<accession>A0A1H5HPT2</accession>
<dbReference type="InterPro" id="IPR036291">
    <property type="entry name" value="NAD(P)-bd_dom_sf"/>
</dbReference>
<keyword evidence="2" id="KW-0520">NAD</keyword>
<evidence type="ECO:0000256" key="2">
    <source>
        <dbReference type="ARBA" id="ARBA00023027"/>
    </source>
</evidence>
<evidence type="ECO:0000259" key="3">
    <source>
        <dbReference type="Pfam" id="PF02826"/>
    </source>
</evidence>
<proteinExistence type="predicted"/>
<dbReference type="GO" id="GO:0016491">
    <property type="term" value="F:oxidoreductase activity"/>
    <property type="evidence" value="ECO:0007669"/>
    <property type="project" value="UniProtKB-KW"/>
</dbReference>
<dbReference type="OrthoDB" id="4324715at2"/>
<dbReference type="EMBL" id="FNTX01000001">
    <property type="protein sequence ID" value="SEE29840.1"/>
    <property type="molecule type" value="Genomic_DNA"/>
</dbReference>
<dbReference type="Pfam" id="PF02826">
    <property type="entry name" value="2-Hacid_dh_C"/>
    <property type="match status" value="1"/>
</dbReference>
<dbReference type="PANTHER" id="PTHR43333:SF1">
    <property type="entry name" value="D-ISOMER SPECIFIC 2-HYDROXYACID DEHYDROGENASE NAD-BINDING DOMAIN-CONTAINING PROTEIN"/>
    <property type="match status" value="1"/>
</dbReference>